<dbReference type="GO" id="GO:0000976">
    <property type="term" value="F:transcription cis-regulatory region binding"/>
    <property type="evidence" value="ECO:0007669"/>
    <property type="project" value="TreeGrafter"/>
</dbReference>
<dbReference type="InterPro" id="IPR043135">
    <property type="entry name" value="Fur_C"/>
</dbReference>
<evidence type="ECO:0000256" key="1">
    <source>
        <dbReference type="ARBA" id="ARBA00007957"/>
    </source>
</evidence>
<dbReference type="GO" id="GO:0008270">
    <property type="term" value="F:zinc ion binding"/>
    <property type="evidence" value="ECO:0007669"/>
    <property type="project" value="TreeGrafter"/>
</dbReference>
<dbReference type="GO" id="GO:0045892">
    <property type="term" value="P:negative regulation of DNA-templated transcription"/>
    <property type="evidence" value="ECO:0007669"/>
    <property type="project" value="TreeGrafter"/>
</dbReference>
<dbReference type="Gene3D" id="3.30.1490.190">
    <property type="match status" value="1"/>
</dbReference>
<keyword evidence="10" id="KW-1185">Reference proteome</keyword>
<feature type="binding site" evidence="8">
    <location>
        <position position="72"/>
    </location>
    <ligand>
        <name>Fe cation</name>
        <dbReference type="ChEBI" id="CHEBI:24875"/>
    </ligand>
</feature>
<accession>A0A926EB05</accession>
<dbReference type="EMBL" id="JACRTA010000002">
    <property type="protein sequence ID" value="MBC8568691.1"/>
    <property type="molecule type" value="Genomic_DNA"/>
</dbReference>
<comment type="cofactor">
    <cofactor evidence="8">
        <name>Mn(2+)</name>
        <dbReference type="ChEBI" id="CHEBI:29035"/>
    </cofactor>
    <cofactor evidence="8">
        <name>Fe(2+)</name>
        <dbReference type="ChEBI" id="CHEBI:29033"/>
    </cofactor>
    <text evidence="8">Binds 1 Mn(2+) or Fe(2+) ion per subunit.</text>
</comment>
<feature type="binding site" evidence="7">
    <location>
        <position position="76"/>
    </location>
    <ligand>
        <name>Zn(2+)</name>
        <dbReference type="ChEBI" id="CHEBI:29105"/>
    </ligand>
</feature>
<dbReference type="CDD" id="cd07153">
    <property type="entry name" value="Fur_like"/>
    <property type="match status" value="1"/>
</dbReference>
<comment type="similarity">
    <text evidence="1">Belongs to the Fur family.</text>
</comment>
<keyword evidence="4" id="KW-0805">Transcription regulation</keyword>
<evidence type="ECO:0000256" key="4">
    <source>
        <dbReference type="ARBA" id="ARBA00023015"/>
    </source>
</evidence>
<evidence type="ECO:0000256" key="2">
    <source>
        <dbReference type="ARBA" id="ARBA00022491"/>
    </source>
</evidence>
<evidence type="ECO:0000256" key="8">
    <source>
        <dbReference type="PIRSR" id="PIRSR602481-2"/>
    </source>
</evidence>
<evidence type="ECO:0000256" key="3">
    <source>
        <dbReference type="ARBA" id="ARBA00022833"/>
    </source>
</evidence>
<name>A0A926EB05_9FIRM</name>
<dbReference type="SUPFAM" id="SSF46785">
    <property type="entry name" value="Winged helix' DNA-binding domain"/>
    <property type="match status" value="1"/>
</dbReference>
<comment type="cofactor">
    <cofactor evidence="7">
        <name>Zn(2+)</name>
        <dbReference type="ChEBI" id="CHEBI:29105"/>
    </cofactor>
    <text evidence="7">Binds 1 zinc ion per subunit.</text>
</comment>
<keyword evidence="6" id="KW-0804">Transcription</keyword>
<dbReference type="PANTHER" id="PTHR33202">
    <property type="entry name" value="ZINC UPTAKE REGULATION PROTEIN"/>
    <property type="match status" value="1"/>
</dbReference>
<dbReference type="InterPro" id="IPR002481">
    <property type="entry name" value="FUR"/>
</dbReference>
<keyword evidence="3 7" id="KW-0862">Zinc</keyword>
<keyword evidence="5" id="KW-0238">DNA-binding</keyword>
<sequence length="124" mass="14349">MTKNGKMIMEIIYESAEHLTAEQIFIQAKEKAPKIVLATVYNNLKRLVDKKLIRRVTLDGSPDRYDKPTRHDHLICDKCGKLSDIHLDDLSNRLERDIGMPIVSYDLNIHYLCEKCRGKSSPEH</sequence>
<comment type="caution">
    <text evidence="9">The sequence shown here is derived from an EMBL/GenBank/DDBJ whole genome shotgun (WGS) entry which is preliminary data.</text>
</comment>
<dbReference type="InterPro" id="IPR036390">
    <property type="entry name" value="WH_DNA-bd_sf"/>
</dbReference>
<reference evidence="9" key="1">
    <citation type="submission" date="2020-08" db="EMBL/GenBank/DDBJ databases">
        <title>Genome public.</title>
        <authorList>
            <person name="Liu C."/>
            <person name="Sun Q."/>
        </authorList>
    </citation>
    <scope>NUCLEOTIDE SEQUENCE</scope>
    <source>
        <strain evidence="9">NSJ-24</strain>
    </source>
</reference>
<dbReference type="Gene3D" id="1.10.10.10">
    <property type="entry name" value="Winged helix-like DNA-binding domain superfamily/Winged helix DNA-binding domain"/>
    <property type="match status" value="1"/>
</dbReference>
<evidence type="ECO:0000313" key="9">
    <source>
        <dbReference type="EMBL" id="MBC8568691.1"/>
    </source>
</evidence>
<dbReference type="InterPro" id="IPR036388">
    <property type="entry name" value="WH-like_DNA-bd_sf"/>
</dbReference>
<keyword evidence="2" id="KW-0678">Repressor</keyword>
<dbReference type="RefSeq" id="WP_177267850.1">
    <property type="nucleotide sequence ID" value="NZ_JACRTA010000002.1"/>
</dbReference>
<dbReference type="AlphaFoldDB" id="A0A926EB05"/>
<dbReference type="GO" id="GO:1900376">
    <property type="term" value="P:regulation of secondary metabolite biosynthetic process"/>
    <property type="evidence" value="ECO:0007669"/>
    <property type="project" value="TreeGrafter"/>
</dbReference>
<keyword evidence="8" id="KW-0408">Iron</keyword>
<feature type="binding site" evidence="7">
    <location>
        <position position="116"/>
    </location>
    <ligand>
        <name>Zn(2+)</name>
        <dbReference type="ChEBI" id="CHEBI:29105"/>
    </ligand>
</feature>
<dbReference type="GO" id="GO:0003700">
    <property type="term" value="F:DNA-binding transcription factor activity"/>
    <property type="evidence" value="ECO:0007669"/>
    <property type="project" value="InterPro"/>
</dbReference>
<dbReference type="PANTHER" id="PTHR33202:SF7">
    <property type="entry name" value="FERRIC UPTAKE REGULATION PROTEIN"/>
    <property type="match status" value="1"/>
</dbReference>
<evidence type="ECO:0000256" key="6">
    <source>
        <dbReference type="ARBA" id="ARBA00023163"/>
    </source>
</evidence>
<evidence type="ECO:0000256" key="7">
    <source>
        <dbReference type="PIRSR" id="PIRSR602481-1"/>
    </source>
</evidence>
<proteinExistence type="inferred from homology"/>
<feature type="binding site" evidence="7">
    <location>
        <position position="79"/>
    </location>
    <ligand>
        <name>Zn(2+)</name>
        <dbReference type="ChEBI" id="CHEBI:29105"/>
    </ligand>
</feature>
<feature type="binding site" evidence="7">
    <location>
        <position position="113"/>
    </location>
    <ligand>
        <name>Zn(2+)</name>
        <dbReference type="ChEBI" id="CHEBI:29105"/>
    </ligand>
</feature>
<evidence type="ECO:0000313" key="10">
    <source>
        <dbReference type="Proteomes" id="UP000610862"/>
    </source>
</evidence>
<dbReference type="Proteomes" id="UP000610862">
    <property type="component" value="Unassembled WGS sequence"/>
</dbReference>
<protein>
    <submittedName>
        <fullName evidence="9">Transcriptional repressor</fullName>
    </submittedName>
</protein>
<evidence type="ECO:0000256" key="5">
    <source>
        <dbReference type="ARBA" id="ARBA00023125"/>
    </source>
</evidence>
<gene>
    <name evidence="9" type="ORF">H8692_07970</name>
</gene>
<organism evidence="9 10">
    <name type="scientific">Lentihominibacter hominis</name>
    <dbReference type="NCBI Taxonomy" id="2763645"/>
    <lineage>
        <taxon>Bacteria</taxon>
        <taxon>Bacillati</taxon>
        <taxon>Bacillota</taxon>
        <taxon>Clostridia</taxon>
        <taxon>Peptostreptococcales</taxon>
        <taxon>Anaerovoracaceae</taxon>
        <taxon>Lentihominibacter</taxon>
    </lineage>
</organism>
<keyword evidence="7" id="KW-0479">Metal-binding</keyword>
<dbReference type="Pfam" id="PF01475">
    <property type="entry name" value="FUR"/>
    <property type="match status" value="1"/>
</dbReference>